<dbReference type="GO" id="GO:0008198">
    <property type="term" value="F:ferrous iron binding"/>
    <property type="evidence" value="ECO:0007669"/>
    <property type="project" value="TreeGrafter"/>
</dbReference>
<dbReference type="PROSITE" id="PS50905">
    <property type="entry name" value="FERRITIN_LIKE"/>
    <property type="match status" value="1"/>
</dbReference>
<dbReference type="GO" id="GO:0008199">
    <property type="term" value="F:ferric iron binding"/>
    <property type="evidence" value="ECO:0007669"/>
    <property type="project" value="InterPro"/>
</dbReference>
<proteinExistence type="inferred from homology"/>
<dbReference type="InterPro" id="IPR008331">
    <property type="entry name" value="Ferritin_DPS_dom"/>
</dbReference>
<comment type="caution">
    <text evidence="11">The sequence shown here is derived from an EMBL/GenBank/DDBJ whole genome shotgun (WGS) entry which is preliminary data.</text>
</comment>
<keyword evidence="4 8" id="KW-0479">Metal-binding</keyword>
<dbReference type="RefSeq" id="WP_121215395.1">
    <property type="nucleotide sequence ID" value="NZ_RBZN01000041.1"/>
</dbReference>
<evidence type="ECO:0000259" key="10">
    <source>
        <dbReference type="PROSITE" id="PS50905"/>
    </source>
</evidence>
<evidence type="ECO:0000313" key="12">
    <source>
        <dbReference type="Proteomes" id="UP000272238"/>
    </source>
</evidence>
<accession>A0A494YX52</accession>
<evidence type="ECO:0000256" key="7">
    <source>
        <dbReference type="ARBA" id="ARBA00048035"/>
    </source>
</evidence>
<gene>
    <name evidence="11" type="ORF">D8M03_13675</name>
</gene>
<evidence type="ECO:0000256" key="9">
    <source>
        <dbReference type="RuleBase" id="RU361145"/>
    </source>
</evidence>
<comment type="function">
    <text evidence="1 9">Iron-storage protein.</text>
</comment>
<dbReference type="Gene3D" id="1.20.1260.10">
    <property type="match status" value="1"/>
</dbReference>
<dbReference type="GO" id="GO:0006826">
    <property type="term" value="P:iron ion transport"/>
    <property type="evidence" value="ECO:0007669"/>
    <property type="project" value="InterPro"/>
</dbReference>
<dbReference type="OrthoDB" id="9801481at2"/>
<comment type="catalytic activity">
    <reaction evidence="7 9">
        <text>4 Fe(2+) + O2 + 6 H2O = 4 iron(III) oxide-hydroxide + 12 H(+)</text>
        <dbReference type="Rhea" id="RHEA:11972"/>
        <dbReference type="ChEBI" id="CHEBI:15377"/>
        <dbReference type="ChEBI" id="CHEBI:15378"/>
        <dbReference type="ChEBI" id="CHEBI:15379"/>
        <dbReference type="ChEBI" id="CHEBI:29033"/>
        <dbReference type="ChEBI" id="CHEBI:78619"/>
        <dbReference type="EC" id="1.16.3.2"/>
    </reaction>
</comment>
<reference evidence="11 12" key="1">
    <citation type="journal article" date="2016" name="Antonie Van Leeuwenhoek">
        <title>Lysinibacillus endophyticus sp. nov., an indole-3-acetic acid producing endophytic bacterium isolated from corn root (Zea mays cv. Xinken-5).</title>
        <authorList>
            <person name="Yu J."/>
            <person name="Guan X."/>
            <person name="Liu C."/>
            <person name="Xiang W."/>
            <person name="Yu Z."/>
            <person name="Liu X."/>
            <person name="Wang G."/>
        </authorList>
    </citation>
    <scope>NUCLEOTIDE SEQUENCE [LARGE SCALE GENOMIC DNA]</scope>
    <source>
        <strain evidence="11 12">DSM 100506</strain>
    </source>
</reference>
<evidence type="ECO:0000256" key="3">
    <source>
        <dbReference type="ARBA" id="ARBA00022434"/>
    </source>
</evidence>
<dbReference type="EC" id="1.16.3.2" evidence="9"/>
<dbReference type="Pfam" id="PF00210">
    <property type="entry name" value="Ferritin"/>
    <property type="match status" value="1"/>
</dbReference>
<dbReference type="AlphaFoldDB" id="A0A494YX52"/>
<evidence type="ECO:0000256" key="6">
    <source>
        <dbReference type="ARBA" id="ARBA00023004"/>
    </source>
</evidence>
<keyword evidence="12" id="KW-1185">Reference proteome</keyword>
<comment type="subcellular location">
    <subcellularLocation>
        <location evidence="9">Cytoplasm</location>
    </subcellularLocation>
</comment>
<feature type="binding site" evidence="8">
    <location>
        <position position="93"/>
    </location>
    <ligand>
        <name>Fe cation</name>
        <dbReference type="ChEBI" id="CHEBI:24875"/>
        <label>1</label>
    </ligand>
</feature>
<feature type="domain" description="Ferritin-like diiron" evidence="10">
    <location>
        <begin position="1"/>
        <end position="144"/>
    </location>
</feature>
<feature type="binding site" evidence="8">
    <location>
        <position position="49"/>
    </location>
    <ligand>
        <name>Fe cation</name>
        <dbReference type="ChEBI" id="CHEBI:24875"/>
        <label>1</label>
    </ligand>
</feature>
<organism evidence="11 12">
    <name type="scientific">Ureibacillus endophyticus</name>
    <dbReference type="NCBI Taxonomy" id="1978490"/>
    <lineage>
        <taxon>Bacteria</taxon>
        <taxon>Bacillati</taxon>
        <taxon>Bacillota</taxon>
        <taxon>Bacilli</taxon>
        <taxon>Bacillales</taxon>
        <taxon>Caryophanaceae</taxon>
        <taxon>Ureibacillus</taxon>
    </lineage>
</organism>
<keyword evidence="9" id="KW-0963">Cytoplasm</keyword>
<dbReference type="PANTHER" id="PTHR11431:SF127">
    <property type="entry name" value="BACTERIAL NON-HEME FERRITIN"/>
    <property type="match status" value="1"/>
</dbReference>
<dbReference type="PANTHER" id="PTHR11431">
    <property type="entry name" value="FERRITIN"/>
    <property type="match status" value="1"/>
</dbReference>
<dbReference type="InterPro" id="IPR041719">
    <property type="entry name" value="Ferritin_prok"/>
</dbReference>
<dbReference type="InterPro" id="IPR001519">
    <property type="entry name" value="Ferritin"/>
</dbReference>
<feature type="binding site" evidence="8">
    <location>
        <position position="52"/>
    </location>
    <ligand>
        <name>Fe cation</name>
        <dbReference type="ChEBI" id="CHEBI:24875"/>
        <label>1</label>
    </ligand>
</feature>
<keyword evidence="5" id="KW-0560">Oxidoreductase</keyword>
<keyword evidence="3 9" id="KW-0409">Iron storage</keyword>
<keyword evidence="6 8" id="KW-0408">Iron</keyword>
<dbReference type="GO" id="GO:0042802">
    <property type="term" value="F:identical protein binding"/>
    <property type="evidence" value="ECO:0007669"/>
    <property type="project" value="UniProtKB-ARBA"/>
</dbReference>
<dbReference type="FunFam" id="1.20.1260.10:FF:000001">
    <property type="entry name" value="Non-heme ferritin"/>
    <property type="match status" value="1"/>
</dbReference>
<dbReference type="InterPro" id="IPR009040">
    <property type="entry name" value="Ferritin-like_diiron"/>
</dbReference>
<dbReference type="InterPro" id="IPR012347">
    <property type="entry name" value="Ferritin-like"/>
</dbReference>
<dbReference type="GO" id="GO:0006879">
    <property type="term" value="P:intracellular iron ion homeostasis"/>
    <property type="evidence" value="ECO:0007669"/>
    <property type="project" value="UniProtKB-KW"/>
</dbReference>
<evidence type="ECO:0000256" key="1">
    <source>
        <dbReference type="ARBA" id="ARBA00002485"/>
    </source>
</evidence>
<sequence length="163" mass="19187">MSPTLVEALNEQMNFEFYSSHVYLAMASYCESQDYDGFAKFFFGHADEEREHGMKIYQYLQDRGEQAIFTGFENPNNMYESVLDACEQALEHEKVVTSRFYNLSEIADSEKEYTTTTFLKWFLTEQVEEESLFESVVQKLRRIKDDEGALFVYDMKIGKEETE</sequence>
<comment type="similarity">
    <text evidence="2 9">Belongs to the ferritin family. Prokaryotic subfamily.</text>
</comment>
<dbReference type="Proteomes" id="UP000272238">
    <property type="component" value="Unassembled WGS sequence"/>
</dbReference>
<feature type="binding site" evidence="8">
    <location>
        <position position="126"/>
    </location>
    <ligand>
        <name>Fe cation</name>
        <dbReference type="ChEBI" id="CHEBI:24875"/>
        <label>1</label>
    </ligand>
</feature>
<dbReference type="EMBL" id="RBZN01000041">
    <property type="protein sequence ID" value="RKQ14605.1"/>
    <property type="molecule type" value="Genomic_DNA"/>
</dbReference>
<dbReference type="CDD" id="cd01055">
    <property type="entry name" value="Nonheme_Ferritin"/>
    <property type="match status" value="1"/>
</dbReference>
<dbReference type="SUPFAM" id="SSF47240">
    <property type="entry name" value="Ferritin-like"/>
    <property type="match status" value="1"/>
</dbReference>
<evidence type="ECO:0000256" key="8">
    <source>
        <dbReference type="PIRSR" id="PIRSR601519-1"/>
    </source>
</evidence>
<evidence type="ECO:0000256" key="4">
    <source>
        <dbReference type="ARBA" id="ARBA00022723"/>
    </source>
</evidence>
<name>A0A494YX52_9BACL</name>
<dbReference type="GO" id="GO:0004322">
    <property type="term" value="F:ferroxidase activity"/>
    <property type="evidence" value="ECO:0007669"/>
    <property type="project" value="TreeGrafter"/>
</dbReference>
<dbReference type="InterPro" id="IPR009078">
    <property type="entry name" value="Ferritin-like_SF"/>
</dbReference>
<protein>
    <recommendedName>
        <fullName evidence="9">Ferritin</fullName>
        <ecNumber evidence="9">1.16.3.2</ecNumber>
    </recommendedName>
</protein>
<dbReference type="GO" id="GO:0005829">
    <property type="term" value="C:cytosol"/>
    <property type="evidence" value="ECO:0007669"/>
    <property type="project" value="TreeGrafter"/>
</dbReference>
<evidence type="ECO:0000256" key="5">
    <source>
        <dbReference type="ARBA" id="ARBA00023002"/>
    </source>
</evidence>
<evidence type="ECO:0000256" key="2">
    <source>
        <dbReference type="ARBA" id="ARBA00006950"/>
    </source>
</evidence>
<evidence type="ECO:0000313" key="11">
    <source>
        <dbReference type="EMBL" id="RKQ14605.1"/>
    </source>
</evidence>
<feature type="binding site" evidence="8">
    <location>
        <position position="16"/>
    </location>
    <ligand>
        <name>Fe cation</name>
        <dbReference type="ChEBI" id="CHEBI:24875"/>
        <label>1</label>
    </ligand>
</feature>